<dbReference type="InterPro" id="IPR029033">
    <property type="entry name" value="His_PPase_superfam"/>
</dbReference>
<reference evidence="3" key="1">
    <citation type="submission" date="2021-01" db="EMBL/GenBank/DDBJ databases">
        <authorList>
            <person name="Corre E."/>
            <person name="Pelletier E."/>
            <person name="Niang G."/>
            <person name="Scheremetjew M."/>
            <person name="Finn R."/>
            <person name="Kale V."/>
            <person name="Holt S."/>
            <person name="Cochrane G."/>
            <person name="Meng A."/>
            <person name="Brown T."/>
            <person name="Cohen L."/>
        </authorList>
    </citation>
    <scope>NUCLEOTIDE SEQUENCE</scope>
    <source>
        <strain evidence="3">CCMP1897</strain>
    </source>
</reference>
<organism evidence="3">
    <name type="scientific">Picocystis salinarum</name>
    <dbReference type="NCBI Taxonomy" id="88271"/>
    <lineage>
        <taxon>Eukaryota</taxon>
        <taxon>Viridiplantae</taxon>
        <taxon>Chlorophyta</taxon>
        <taxon>Picocystophyceae</taxon>
        <taxon>Picocystales</taxon>
        <taxon>Picocystaceae</taxon>
        <taxon>Picocystis</taxon>
    </lineage>
</organism>
<feature type="active site" description="Tele-phosphohistidine intermediate" evidence="1">
    <location>
        <position position="100"/>
    </location>
</feature>
<dbReference type="Gene3D" id="3.40.50.1240">
    <property type="entry name" value="Phosphoglycerate mutase-like"/>
    <property type="match status" value="1"/>
</dbReference>
<feature type="binding site" evidence="2">
    <location>
        <position position="156"/>
    </location>
    <ligand>
        <name>substrate</name>
    </ligand>
</feature>
<proteinExistence type="predicted"/>
<dbReference type="Pfam" id="PF00300">
    <property type="entry name" value="His_Phos_1"/>
    <property type="match status" value="1"/>
</dbReference>
<evidence type="ECO:0000313" key="3">
    <source>
        <dbReference type="EMBL" id="CAE0613180.1"/>
    </source>
</evidence>
<gene>
    <name evidence="3" type="ORF">PSAL00342_LOCUS7079</name>
</gene>
<evidence type="ECO:0008006" key="4">
    <source>
        <dbReference type="Google" id="ProtNLM"/>
    </source>
</evidence>
<protein>
    <recommendedName>
        <fullName evidence="4">Phosphoglycerate mutase (2,3-diphosphoglycerate-dependent)</fullName>
    </recommendedName>
</protein>
<dbReference type="GO" id="GO:0003824">
    <property type="term" value="F:catalytic activity"/>
    <property type="evidence" value="ECO:0007669"/>
    <property type="project" value="InterPro"/>
</dbReference>
<dbReference type="AlphaFoldDB" id="A0A7S3XDX2"/>
<dbReference type="SUPFAM" id="SSF53254">
    <property type="entry name" value="Phosphoglycerate mutase-like"/>
    <property type="match status" value="1"/>
</dbReference>
<name>A0A7S3XDX2_9CHLO</name>
<dbReference type="SMART" id="SM00855">
    <property type="entry name" value="PGAM"/>
    <property type="match status" value="1"/>
</dbReference>
<feature type="binding site" evidence="2">
    <location>
        <begin position="99"/>
        <end position="106"/>
    </location>
    <ligand>
        <name>substrate</name>
    </ligand>
</feature>
<dbReference type="InterPro" id="IPR052765">
    <property type="entry name" value="PGM-Related"/>
</dbReference>
<evidence type="ECO:0000256" key="2">
    <source>
        <dbReference type="PIRSR" id="PIRSR613078-2"/>
    </source>
</evidence>
<dbReference type="EMBL" id="HBIS01008289">
    <property type="protein sequence ID" value="CAE0613180.1"/>
    <property type="molecule type" value="Transcribed_RNA"/>
</dbReference>
<dbReference type="InterPro" id="IPR013078">
    <property type="entry name" value="His_Pase_superF_clade-1"/>
</dbReference>
<dbReference type="PROSITE" id="PS00175">
    <property type="entry name" value="PG_MUTASE"/>
    <property type="match status" value="1"/>
</dbReference>
<sequence>MALHHWMLDPPARWSFERLGWMDCVSVSSTHKHRADRRARWESMAVHATAFRSLQGQRGRPPSHRNGRWKCLKSNASFYQIDEDVLHRGARPKRIVLIRHGESEGNVDEFRYTHTADWKIGLSSKGIQQAKETGVKLRDMIGSNVPVFFYISPYKRSRLTFREIQAAFEPSRIRGVREEVRLREQDFGNFQKREEVIKAKEERHRFGRFFYRFPNGESGADVYDRVTGFRDTFLRDMEKGRFTEDTNVVICTHGITLRTFLMRWFGWTVETFEQLYNPDNCEMVIMERCKSGRYALSYESCHLLGCPHEIIQDMAWHSKASLDEQYPGPSDLLSPRDSI</sequence>
<dbReference type="CDD" id="cd07067">
    <property type="entry name" value="HP_PGM_like"/>
    <property type="match status" value="1"/>
</dbReference>
<accession>A0A7S3XDX2</accession>
<dbReference type="InterPro" id="IPR001345">
    <property type="entry name" value="PG/BPGM_mutase_AS"/>
</dbReference>
<feature type="active site" description="Proton donor/acceptor" evidence="1">
    <location>
        <position position="184"/>
    </location>
</feature>
<evidence type="ECO:0000256" key="1">
    <source>
        <dbReference type="PIRSR" id="PIRSR613078-1"/>
    </source>
</evidence>
<dbReference type="PANTHER" id="PTHR46192">
    <property type="entry name" value="BROAD-RANGE ACID PHOSPHATASE DET1"/>
    <property type="match status" value="1"/>
</dbReference>